<name>A0ABX2T4K8_9PROT</name>
<dbReference type="Gene3D" id="3.40.50.1820">
    <property type="entry name" value="alpha/beta hydrolase"/>
    <property type="match status" value="1"/>
</dbReference>
<evidence type="ECO:0000256" key="6">
    <source>
        <dbReference type="ARBA" id="ARBA00022438"/>
    </source>
</evidence>
<gene>
    <name evidence="15" type="ORF">HND93_00720</name>
</gene>
<evidence type="ECO:0000259" key="14">
    <source>
        <dbReference type="Pfam" id="PF08386"/>
    </source>
</evidence>
<dbReference type="EMBL" id="JABFDB010000001">
    <property type="protein sequence ID" value="NYZ18217.1"/>
    <property type="molecule type" value="Genomic_DNA"/>
</dbReference>
<comment type="catalytic activity">
    <reaction evidence="1">
        <text>Release of N-terminal proline from a peptide.</text>
        <dbReference type="EC" id="3.4.11.5"/>
    </reaction>
</comment>
<comment type="caution">
    <text evidence="15">The sequence shown here is derived from an EMBL/GenBank/DDBJ whole genome shotgun (WGS) entry which is preliminary data.</text>
</comment>
<keyword evidence="12" id="KW-0812">Transmembrane</keyword>
<sequence length="559" mass="57891">MPPGAPAGGARRWPLVAGAGLAVLALAAGGVVMLRDGSRDAPPAVTAAVAPPPAAAPPTTSPTGTPAAPTPAAMAPPPVPSEPVRPAVGRLTPADCPPLPLPGPAARCAHLHAALDWQRPDGTAITMFVTVLPSLAPAPVADPLLVLSGGPGQAGSAEAAVMGKVLEPVRRSRDVILVDQRGTGRSTPALRCDRIGPATFWYGGLTADAVRECFAPLRAAGIDLSHFDTRQSARDLLALRHALGIERWNLLATSYGAVLAQALLRIDAAAVRSLVLNSPSTVDATWLDLDRFRDTRRAFDMMAEDCAAQPDCARAYPNIRNSVAQLAKTLTDRPLLLRTSDAGGDAARTVGWDAVAPVVGFRLGAGAGMTAVPALLDRLDRMATGRLPNDATAVRRVLLPDDIAKPLDELAYGLNLVIGCRENRPRVDAGRARAEAAALHPFVAPDHVETDYDVACPVLGLPPVDPSFYDPVVSDAPALILTGAYDTLVARSRVDGLRRTLTRSVAVSFRGVGHDVLGASACAGGILAAFVEAPGSSAPPKECAERFLPPAFDLPSAAP</sequence>
<feature type="compositionally biased region" description="Pro residues" evidence="11">
    <location>
        <begin position="50"/>
        <end position="60"/>
    </location>
</feature>
<keyword evidence="12" id="KW-1133">Transmembrane helix</keyword>
<comment type="similarity">
    <text evidence="3">Belongs to the peptidase S33 family.</text>
</comment>
<feature type="transmembrane region" description="Helical" evidence="12">
    <location>
        <begin position="12"/>
        <end position="34"/>
    </location>
</feature>
<keyword evidence="7" id="KW-0963">Cytoplasm</keyword>
<dbReference type="InterPro" id="IPR002410">
    <property type="entry name" value="Peptidase_S33"/>
</dbReference>
<evidence type="ECO:0000256" key="2">
    <source>
        <dbReference type="ARBA" id="ARBA00004496"/>
    </source>
</evidence>
<reference evidence="15 16" key="1">
    <citation type="submission" date="2020-05" db="EMBL/GenBank/DDBJ databases">
        <title>Azospirillum oleiclasticum sp. nov, a nitrogen-fixing and heavy crude oil-emulsifying bacterium isolated from the crude oil of Yumen Oilfield.</title>
        <authorList>
            <person name="Wu D."/>
            <person name="Cai M."/>
            <person name="Zhang X."/>
        </authorList>
    </citation>
    <scope>NUCLEOTIDE SEQUENCE [LARGE SCALE GENOMIC DNA]</scope>
    <source>
        <strain evidence="15 16">ROY-1-1-2</strain>
    </source>
</reference>
<dbReference type="Pfam" id="PF00561">
    <property type="entry name" value="Abhydrolase_1"/>
    <property type="match status" value="1"/>
</dbReference>
<accession>A0ABX2T4K8</accession>
<keyword evidence="9 15" id="KW-0378">Hydrolase</keyword>
<feature type="region of interest" description="Disordered" evidence="11">
    <location>
        <begin position="42"/>
        <end position="91"/>
    </location>
</feature>
<feature type="compositionally biased region" description="Low complexity" evidence="11">
    <location>
        <begin position="61"/>
        <end position="73"/>
    </location>
</feature>
<dbReference type="PANTHER" id="PTHR43722:SF1">
    <property type="entry name" value="PROLINE IMINOPEPTIDASE"/>
    <property type="match status" value="1"/>
</dbReference>
<evidence type="ECO:0000256" key="8">
    <source>
        <dbReference type="ARBA" id="ARBA00022670"/>
    </source>
</evidence>
<keyword evidence="12" id="KW-0472">Membrane</keyword>
<feature type="compositionally biased region" description="Pro residues" evidence="11">
    <location>
        <begin position="74"/>
        <end position="83"/>
    </location>
</feature>
<dbReference type="RefSeq" id="WP_180279980.1">
    <property type="nucleotide sequence ID" value="NZ_JABFDB010000001.1"/>
</dbReference>
<evidence type="ECO:0000256" key="7">
    <source>
        <dbReference type="ARBA" id="ARBA00022490"/>
    </source>
</evidence>
<evidence type="ECO:0000256" key="1">
    <source>
        <dbReference type="ARBA" id="ARBA00001585"/>
    </source>
</evidence>
<keyword evidence="6" id="KW-0031">Aminopeptidase</keyword>
<dbReference type="Proteomes" id="UP000584642">
    <property type="component" value="Unassembled WGS sequence"/>
</dbReference>
<evidence type="ECO:0000256" key="5">
    <source>
        <dbReference type="ARBA" id="ARBA00021843"/>
    </source>
</evidence>
<keyword evidence="8" id="KW-0645">Protease</keyword>
<evidence type="ECO:0000259" key="13">
    <source>
        <dbReference type="Pfam" id="PF00561"/>
    </source>
</evidence>
<dbReference type="InterPro" id="IPR029058">
    <property type="entry name" value="AB_hydrolase_fold"/>
</dbReference>
<feature type="domain" description="AB hydrolase-1" evidence="13">
    <location>
        <begin position="143"/>
        <end position="311"/>
    </location>
</feature>
<protein>
    <recommendedName>
        <fullName evidence="5">Proline iminopeptidase</fullName>
        <ecNumber evidence="4">3.4.11.5</ecNumber>
    </recommendedName>
    <alternativeName>
        <fullName evidence="10">Prolyl aminopeptidase</fullName>
    </alternativeName>
</protein>
<dbReference type="PRINTS" id="PR00793">
    <property type="entry name" value="PROAMNOPTASE"/>
</dbReference>
<dbReference type="InterPro" id="IPR013595">
    <property type="entry name" value="Pept_S33_TAP-like_C"/>
</dbReference>
<dbReference type="SUPFAM" id="SSF53474">
    <property type="entry name" value="alpha/beta-Hydrolases"/>
    <property type="match status" value="1"/>
</dbReference>
<dbReference type="InterPro" id="IPR005944">
    <property type="entry name" value="Pro_iminopeptidase"/>
</dbReference>
<dbReference type="PANTHER" id="PTHR43722">
    <property type="entry name" value="PROLINE IMINOPEPTIDASE"/>
    <property type="match status" value="1"/>
</dbReference>
<keyword evidence="16" id="KW-1185">Reference proteome</keyword>
<evidence type="ECO:0000256" key="3">
    <source>
        <dbReference type="ARBA" id="ARBA00010088"/>
    </source>
</evidence>
<dbReference type="InterPro" id="IPR000073">
    <property type="entry name" value="AB_hydrolase_1"/>
</dbReference>
<evidence type="ECO:0000256" key="12">
    <source>
        <dbReference type="SAM" id="Phobius"/>
    </source>
</evidence>
<evidence type="ECO:0000256" key="9">
    <source>
        <dbReference type="ARBA" id="ARBA00022801"/>
    </source>
</evidence>
<organism evidence="15 16">
    <name type="scientific">Azospirillum oleiclasticum</name>
    <dbReference type="NCBI Taxonomy" id="2735135"/>
    <lineage>
        <taxon>Bacteria</taxon>
        <taxon>Pseudomonadati</taxon>
        <taxon>Pseudomonadota</taxon>
        <taxon>Alphaproteobacteria</taxon>
        <taxon>Rhodospirillales</taxon>
        <taxon>Azospirillaceae</taxon>
        <taxon>Azospirillum</taxon>
    </lineage>
</organism>
<dbReference type="GO" id="GO:0016787">
    <property type="term" value="F:hydrolase activity"/>
    <property type="evidence" value="ECO:0007669"/>
    <property type="project" value="UniProtKB-KW"/>
</dbReference>
<evidence type="ECO:0000256" key="11">
    <source>
        <dbReference type="SAM" id="MobiDB-lite"/>
    </source>
</evidence>
<proteinExistence type="inferred from homology"/>
<dbReference type="Pfam" id="PF08386">
    <property type="entry name" value="Abhydrolase_4"/>
    <property type="match status" value="1"/>
</dbReference>
<evidence type="ECO:0000313" key="15">
    <source>
        <dbReference type="EMBL" id="NYZ18217.1"/>
    </source>
</evidence>
<comment type="subcellular location">
    <subcellularLocation>
        <location evidence="2">Cytoplasm</location>
    </subcellularLocation>
</comment>
<feature type="domain" description="Peptidase S33 tripeptidyl aminopeptidase-like C-terminal" evidence="14">
    <location>
        <begin position="454"/>
        <end position="540"/>
    </location>
</feature>
<evidence type="ECO:0000256" key="10">
    <source>
        <dbReference type="ARBA" id="ARBA00029605"/>
    </source>
</evidence>
<evidence type="ECO:0000313" key="16">
    <source>
        <dbReference type="Proteomes" id="UP000584642"/>
    </source>
</evidence>
<dbReference type="EC" id="3.4.11.5" evidence="4"/>
<evidence type="ECO:0000256" key="4">
    <source>
        <dbReference type="ARBA" id="ARBA00012568"/>
    </source>
</evidence>